<name>A0A1G7PLM8_9RHOB</name>
<dbReference type="Pfam" id="PF20467">
    <property type="entry name" value="MmeI_C"/>
    <property type="match status" value="1"/>
</dbReference>
<dbReference type="Pfam" id="PF20473">
    <property type="entry name" value="MmeI_Mtase"/>
    <property type="match status" value="1"/>
</dbReference>
<sequence>MIQSIADAKRRSELGMHYTSVPNILKVLGPLFLDELDVAIEKAWSQPKALERLLGRLGRIRVFDPACGSGNFLVVAYRQLREREMRVMKRLVELTGQSFMKLSSTLTLANFHGIEITDFGAETAKLALFIAEYQANAEMSELFGQATRTIPLEDGGHIVCANALRIDWEKVCPPQAGDEEIYIAGNPPFLGKAQQEAHHKADKEALFESLGKNFKAFDYVVGWYYKAARFIENRNAKAALVSTNSVAQGDAISTVWPMCLGKNLEIDFAHRTFKWRNNASANAAVMCVVVGLRNRSSAAKRLFDGEHEVTASNINGYLLNMANIEVRRSSYSLFGLPDMQFGNMPYDAGNLLMDRFSRDELIDKYPEAGSFVRRFMGSQEVVKGIERYCLWIDDSQLDAAMLIPGIAEKIETTRIARTKMKDKAGKILAERPHQFREHYAPENSAILVPSVTSERRPYLPVELVNADVISSNLNFALYDAPEWCLALIASRLHLVWIGTVCGKLKSDFRYSNSLGWNTFPVPRFTQGQRDQLNASARAILKTRYMHHPKTIAELYDPDKMPDDLREVHRQNDELLEKMYIGRAFRNDTERLEKLFKLYAARIDKMKSETAKKGAA</sequence>
<dbReference type="AlphaFoldDB" id="A0A1G7PLM8"/>
<feature type="domain" description="MmeI-like DNA-methyltransferase" evidence="7">
    <location>
        <begin position="41"/>
        <end position="304"/>
    </location>
</feature>
<reference evidence="9" key="1">
    <citation type="submission" date="2016-10" db="EMBL/GenBank/DDBJ databases">
        <authorList>
            <person name="Varghese N."/>
            <person name="Submissions S."/>
        </authorList>
    </citation>
    <scope>NUCLEOTIDE SEQUENCE [LARGE SCALE GENOMIC DNA]</scope>
    <source>
        <strain evidence="9">DSM 16477</strain>
    </source>
</reference>
<protein>
    <recommendedName>
        <fullName evidence="1">site-specific DNA-methyltransferase (adenine-specific)</fullName>
        <ecNumber evidence="1">2.1.1.72</ecNumber>
    </recommendedName>
</protein>
<dbReference type="InterPro" id="IPR029063">
    <property type="entry name" value="SAM-dependent_MTases_sf"/>
</dbReference>
<proteinExistence type="predicted"/>
<dbReference type="InterPro" id="IPR046820">
    <property type="entry name" value="MmeI_TRD"/>
</dbReference>
<evidence type="ECO:0000259" key="6">
    <source>
        <dbReference type="Pfam" id="PF20467"/>
    </source>
</evidence>
<evidence type="ECO:0000256" key="4">
    <source>
        <dbReference type="ARBA" id="ARBA00047942"/>
    </source>
</evidence>
<dbReference type="PANTHER" id="PTHR33841">
    <property type="entry name" value="DNA METHYLTRANSFERASE YEEA-RELATED"/>
    <property type="match status" value="1"/>
</dbReference>
<evidence type="ECO:0000313" key="8">
    <source>
        <dbReference type="EMBL" id="SDF87265.1"/>
    </source>
</evidence>
<organism evidence="8 9">
    <name type="scientific">Sulfitobacter delicatus</name>
    <dbReference type="NCBI Taxonomy" id="218672"/>
    <lineage>
        <taxon>Bacteria</taxon>
        <taxon>Pseudomonadati</taxon>
        <taxon>Pseudomonadota</taxon>
        <taxon>Alphaproteobacteria</taxon>
        <taxon>Rhodobacterales</taxon>
        <taxon>Roseobacteraceae</taxon>
        <taxon>Sulfitobacter</taxon>
    </lineage>
</organism>
<feature type="domain" description="MmeI-like C-terminal" evidence="6">
    <location>
        <begin position="527"/>
        <end position="599"/>
    </location>
</feature>
<dbReference type="EC" id="2.1.1.72" evidence="1"/>
<evidence type="ECO:0000259" key="7">
    <source>
        <dbReference type="Pfam" id="PF20473"/>
    </source>
</evidence>
<dbReference type="GO" id="GO:0009007">
    <property type="term" value="F:site-specific DNA-methyltransferase (adenine-specific) activity"/>
    <property type="evidence" value="ECO:0007669"/>
    <property type="project" value="UniProtKB-EC"/>
</dbReference>
<keyword evidence="2 8" id="KW-0489">Methyltransferase</keyword>
<comment type="catalytic activity">
    <reaction evidence="4">
        <text>a 2'-deoxyadenosine in DNA + S-adenosyl-L-methionine = an N(6)-methyl-2'-deoxyadenosine in DNA + S-adenosyl-L-homocysteine + H(+)</text>
        <dbReference type="Rhea" id="RHEA:15197"/>
        <dbReference type="Rhea" id="RHEA-COMP:12418"/>
        <dbReference type="Rhea" id="RHEA-COMP:12419"/>
        <dbReference type="ChEBI" id="CHEBI:15378"/>
        <dbReference type="ChEBI" id="CHEBI:57856"/>
        <dbReference type="ChEBI" id="CHEBI:59789"/>
        <dbReference type="ChEBI" id="CHEBI:90615"/>
        <dbReference type="ChEBI" id="CHEBI:90616"/>
        <dbReference type="EC" id="2.1.1.72"/>
    </reaction>
</comment>
<keyword evidence="3" id="KW-0808">Transferase</keyword>
<dbReference type="InterPro" id="IPR046816">
    <property type="entry name" value="MmeI_Mtase"/>
</dbReference>
<feature type="domain" description="MmeI-like target recognition" evidence="5">
    <location>
        <begin position="322"/>
        <end position="523"/>
    </location>
</feature>
<keyword evidence="9" id="KW-1185">Reference proteome</keyword>
<dbReference type="EMBL" id="FNBP01000003">
    <property type="protein sequence ID" value="SDF87265.1"/>
    <property type="molecule type" value="Genomic_DNA"/>
</dbReference>
<evidence type="ECO:0000256" key="1">
    <source>
        <dbReference type="ARBA" id="ARBA00011900"/>
    </source>
</evidence>
<dbReference type="STRING" id="218672.SAMN04489759_103380"/>
<dbReference type="PANTHER" id="PTHR33841:SF1">
    <property type="entry name" value="DNA METHYLTRANSFERASE A"/>
    <property type="match status" value="1"/>
</dbReference>
<dbReference type="GO" id="GO:0032259">
    <property type="term" value="P:methylation"/>
    <property type="evidence" value="ECO:0007669"/>
    <property type="project" value="UniProtKB-KW"/>
</dbReference>
<evidence type="ECO:0000256" key="3">
    <source>
        <dbReference type="ARBA" id="ARBA00022679"/>
    </source>
</evidence>
<evidence type="ECO:0000256" key="2">
    <source>
        <dbReference type="ARBA" id="ARBA00022603"/>
    </source>
</evidence>
<dbReference type="InterPro" id="IPR046818">
    <property type="entry name" value="MmeI_C"/>
</dbReference>
<gene>
    <name evidence="8" type="ORF">SAMN04489759_103380</name>
</gene>
<accession>A0A1G7PLM8</accession>
<evidence type="ECO:0000259" key="5">
    <source>
        <dbReference type="Pfam" id="PF20466"/>
    </source>
</evidence>
<dbReference type="Proteomes" id="UP000199399">
    <property type="component" value="Unassembled WGS sequence"/>
</dbReference>
<dbReference type="Pfam" id="PF20466">
    <property type="entry name" value="MmeI_TRD"/>
    <property type="match status" value="1"/>
</dbReference>
<evidence type="ECO:0000313" key="9">
    <source>
        <dbReference type="Proteomes" id="UP000199399"/>
    </source>
</evidence>
<dbReference type="SUPFAM" id="SSF53335">
    <property type="entry name" value="S-adenosyl-L-methionine-dependent methyltransferases"/>
    <property type="match status" value="1"/>
</dbReference>
<dbReference type="Gene3D" id="3.40.50.150">
    <property type="entry name" value="Vaccinia Virus protein VP39"/>
    <property type="match status" value="1"/>
</dbReference>
<dbReference type="InterPro" id="IPR050953">
    <property type="entry name" value="N4_N6_ade-DNA_methylase"/>
</dbReference>